<accession>A0A143BHM9</accession>
<dbReference type="KEGG" id="gph:GEMMAAP_03200"/>
<name>A0A143BHM9_9BACT</name>
<organism evidence="2 3">
    <name type="scientific">Gemmatimonas phototrophica</name>
    <dbReference type="NCBI Taxonomy" id="1379270"/>
    <lineage>
        <taxon>Bacteria</taxon>
        <taxon>Pseudomonadati</taxon>
        <taxon>Gemmatimonadota</taxon>
        <taxon>Gemmatimonadia</taxon>
        <taxon>Gemmatimonadales</taxon>
        <taxon>Gemmatimonadaceae</taxon>
        <taxon>Gemmatimonas</taxon>
    </lineage>
</organism>
<reference evidence="2 3" key="1">
    <citation type="journal article" date="2014" name="Proc. Natl. Acad. Sci. U.S.A.">
        <title>Functional type 2 photosynthetic reaction centers found in the rare bacterial phylum Gemmatimonadetes.</title>
        <authorList>
            <person name="Zeng Y."/>
            <person name="Feng F."/>
            <person name="Medova H."/>
            <person name="Dean J."/>
            <person name="Koblizek M."/>
        </authorList>
    </citation>
    <scope>NUCLEOTIDE SEQUENCE [LARGE SCALE GENOMIC DNA]</scope>
    <source>
        <strain evidence="2 3">AP64</strain>
    </source>
</reference>
<dbReference type="EMBL" id="CP011454">
    <property type="protein sequence ID" value="AMW04115.1"/>
    <property type="molecule type" value="Genomic_DNA"/>
</dbReference>
<evidence type="ECO:0000313" key="2">
    <source>
        <dbReference type="EMBL" id="AMW04115.1"/>
    </source>
</evidence>
<proteinExistence type="predicted"/>
<reference evidence="2 3" key="2">
    <citation type="journal article" date="2016" name="Environ. Microbiol. Rep.">
        <title>Metagenomic evidence for the presence of phototrophic Gemmatimonadetes bacteria in diverse environments.</title>
        <authorList>
            <person name="Zeng Y."/>
            <person name="Baumbach J."/>
            <person name="Barbosa E.G."/>
            <person name="Azevedo V."/>
            <person name="Zhang C."/>
            <person name="Koblizek M."/>
        </authorList>
    </citation>
    <scope>NUCLEOTIDE SEQUENCE [LARGE SCALE GENOMIC DNA]</scope>
    <source>
        <strain evidence="2 3">AP64</strain>
    </source>
</reference>
<protein>
    <recommendedName>
        <fullName evidence="4">Lipoprotein</fullName>
    </recommendedName>
</protein>
<keyword evidence="1" id="KW-0732">Signal</keyword>
<dbReference type="RefSeq" id="WP_026849403.1">
    <property type="nucleotide sequence ID" value="NZ_CP011454.1"/>
</dbReference>
<feature type="signal peptide" evidence="1">
    <location>
        <begin position="1"/>
        <end position="22"/>
    </location>
</feature>
<sequence length="191" mass="19983">MSPRPRLAASLTLAAPLALLLAACGDGSGAKDSSVSGNKQAAAVPQCANADTTALRRAVLDYITTADPLPQRFLSAFGTDSALPEDGFKALQDKGPTYFYNDNPKNQAQVRQKLADAGPYTSMLVVYKGRTESDNGNTVTFSLGGHYIGGEHEGKVSPVRQIMVRCDSTGAWRLPKPTTAPAAASPADASK</sequence>
<feature type="chain" id="PRO_5007506856" description="Lipoprotein" evidence="1">
    <location>
        <begin position="23"/>
        <end position="191"/>
    </location>
</feature>
<evidence type="ECO:0000313" key="3">
    <source>
        <dbReference type="Proteomes" id="UP000076404"/>
    </source>
</evidence>
<evidence type="ECO:0000256" key="1">
    <source>
        <dbReference type="SAM" id="SignalP"/>
    </source>
</evidence>
<dbReference type="OrthoDB" id="9797240at2"/>
<dbReference type="Proteomes" id="UP000076404">
    <property type="component" value="Chromosome"/>
</dbReference>
<dbReference type="PROSITE" id="PS51257">
    <property type="entry name" value="PROKAR_LIPOPROTEIN"/>
    <property type="match status" value="1"/>
</dbReference>
<evidence type="ECO:0008006" key="4">
    <source>
        <dbReference type="Google" id="ProtNLM"/>
    </source>
</evidence>
<dbReference type="eggNOG" id="ENOG50345T3">
    <property type="taxonomic scope" value="Bacteria"/>
</dbReference>
<keyword evidence="3" id="KW-1185">Reference proteome</keyword>
<gene>
    <name evidence="2" type="ORF">GEMMAAP_03200</name>
</gene>
<dbReference type="AlphaFoldDB" id="A0A143BHM9"/>